<feature type="non-terminal residue" evidence="1">
    <location>
        <position position="1"/>
    </location>
</feature>
<keyword evidence="2" id="KW-1185">Reference proteome</keyword>
<gene>
    <name evidence="1" type="ORF">GMARGA_LOCUS45240</name>
</gene>
<protein>
    <submittedName>
        <fullName evidence="1">37265_t:CDS:1</fullName>
    </submittedName>
</protein>
<evidence type="ECO:0000313" key="1">
    <source>
        <dbReference type="EMBL" id="CAG8856419.1"/>
    </source>
</evidence>
<sequence>HILYPSTGPEVKQQIQEIVADYSCQLCYPIARNITIQFISFWT</sequence>
<organism evidence="1 2">
    <name type="scientific">Gigaspora margarita</name>
    <dbReference type="NCBI Taxonomy" id="4874"/>
    <lineage>
        <taxon>Eukaryota</taxon>
        <taxon>Fungi</taxon>
        <taxon>Fungi incertae sedis</taxon>
        <taxon>Mucoromycota</taxon>
        <taxon>Glomeromycotina</taxon>
        <taxon>Glomeromycetes</taxon>
        <taxon>Diversisporales</taxon>
        <taxon>Gigasporaceae</taxon>
        <taxon>Gigaspora</taxon>
    </lineage>
</organism>
<feature type="non-terminal residue" evidence="1">
    <location>
        <position position="43"/>
    </location>
</feature>
<evidence type="ECO:0000313" key="2">
    <source>
        <dbReference type="Proteomes" id="UP000789901"/>
    </source>
</evidence>
<name>A0ABN7XQR4_GIGMA</name>
<accession>A0ABN7XQR4</accession>
<proteinExistence type="predicted"/>
<dbReference type="EMBL" id="CAJVQB010159827">
    <property type="protein sequence ID" value="CAG8856419.1"/>
    <property type="molecule type" value="Genomic_DNA"/>
</dbReference>
<reference evidence="1 2" key="1">
    <citation type="submission" date="2021-06" db="EMBL/GenBank/DDBJ databases">
        <authorList>
            <person name="Kallberg Y."/>
            <person name="Tangrot J."/>
            <person name="Rosling A."/>
        </authorList>
    </citation>
    <scope>NUCLEOTIDE SEQUENCE [LARGE SCALE GENOMIC DNA]</scope>
    <source>
        <strain evidence="1 2">120-4 pot B 10/14</strain>
    </source>
</reference>
<dbReference type="Proteomes" id="UP000789901">
    <property type="component" value="Unassembled WGS sequence"/>
</dbReference>
<comment type="caution">
    <text evidence="1">The sequence shown here is derived from an EMBL/GenBank/DDBJ whole genome shotgun (WGS) entry which is preliminary data.</text>
</comment>